<dbReference type="PANTHER" id="PTHR11019">
    <property type="entry name" value="HTH-TYPE TRANSCRIPTIONAL REGULATOR NIMR"/>
    <property type="match status" value="1"/>
</dbReference>
<dbReference type="InterPro" id="IPR009057">
    <property type="entry name" value="Homeodomain-like_sf"/>
</dbReference>
<dbReference type="GO" id="GO:0043565">
    <property type="term" value="F:sequence-specific DNA binding"/>
    <property type="evidence" value="ECO:0007669"/>
    <property type="project" value="InterPro"/>
</dbReference>
<keyword evidence="2" id="KW-0804">Transcription</keyword>
<evidence type="ECO:0000256" key="2">
    <source>
        <dbReference type="ARBA" id="ARBA00023163"/>
    </source>
</evidence>
<evidence type="ECO:0000256" key="1">
    <source>
        <dbReference type="ARBA" id="ARBA00023015"/>
    </source>
</evidence>
<evidence type="ECO:0000259" key="3">
    <source>
        <dbReference type="PROSITE" id="PS01124"/>
    </source>
</evidence>
<protein>
    <submittedName>
        <fullName evidence="4">Helix-turn-helix domain-containing protein</fullName>
    </submittedName>
</protein>
<accession>A0A895YA39</accession>
<feature type="domain" description="HTH araC/xylS-type" evidence="3">
    <location>
        <begin position="7"/>
        <end position="112"/>
    </location>
</feature>
<dbReference type="Pfam" id="PF12833">
    <property type="entry name" value="HTH_18"/>
    <property type="match status" value="1"/>
</dbReference>
<name>A0A895YA39_9ACTN</name>
<dbReference type="Gene3D" id="1.10.10.60">
    <property type="entry name" value="Homeodomain-like"/>
    <property type="match status" value="1"/>
</dbReference>
<proteinExistence type="predicted"/>
<dbReference type="Pfam" id="PF12867">
    <property type="entry name" value="DinB_2"/>
    <property type="match status" value="1"/>
</dbReference>
<dbReference type="KEGG" id="nhy:JQS43_15910"/>
<sequence length="311" mass="34300">MAENGRDRLRELLDAVLLDTDGAADGVHRRLEDMADDAFSSPFHFSRLLSRATGEPPVAMRRRVMLERSAWQLARGTSVTQAAWAAGYESVEGFSRAFLRAFGRSPSSPAGGSHWLPAPNGIHFHPPMSLWAQAQERPMNPLTEQLVAHDLDDTRTLLELAKGLAVAEFRAICQPGTIVLPWDGPEESIAAVLDHQVLAKEVWLASIEGLDLPYRAGPPDAAGLLDRHDAVAPRWLATVRDIDRRGAWNDRLIDALCDPPESFVISSVIAHVLTYSAHRRQLVRRMLAAAGRETDHGDPIIWLRAQRGETG</sequence>
<dbReference type="RefSeq" id="WP_239675189.1">
    <property type="nucleotide sequence ID" value="NZ_CP070499.1"/>
</dbReference>
<dbReference type="InterPro" id="IPR018060">
    <property type="entry name" value="HTH_AraC"/>
</dbReference>
<dbReference type="SUPFAM" id="SSF46689">
    <property type="entry name" value="Homeodomain-like"/>
    <property type="match status" value="1"/>
</dbReference>
<dbReference type="EMBL" id="CP070499">
    <property type="protein sequence ID" value="QSB13122.1"/>
    <property type="molecule type" value="Genomic_DNA"/>
</dbReference>
<keyword evidence="1" id="KW-0805">Transcription regulation</keyword>
<dbReference type="AlphaFoldDB" id="A0A895YA39"/>
<dbReference type="Proteomes" id="UP000662857">
    <property type="component" value="Chromosome"/>
</dbReference>
<gene>
    <name evidence="4" type="ORF">JQS43_15910</name>
</gene>
<dbReference type="PROSITE" id="PS01124">
    <property type="entry name" value="HTH_ARAC_FAMILY_2"/>
    <property type="match status" value="1"/>
</dbReference>
<organism evidence="4 5">
    <name type="scientific">Natronosporangium hydrolyticum</name>
    <dbReference type="NCBI Taxonomy" id="2811111"/>
    <lineage>
        <taxon>Bacteria</taxon>
        <taxon>Bacillati</taxon>
        <taxon>Actinomycetota</taxon>
        <taxon>Actinomycetes</taxon>
        <taxon>Micromonosporales</taxon>
        <taxon>Micromonosporaceae</taxon>
        <taxon>Natronosporangium</taxon>
    </lineage>
</organism>
<evidence type="ECO:0000313" key="5">
    <source>
        <dbReference type="Proteomes" id="UP000662857"/>
    </source>
</evidence>
<dbReference type="InterPro" id="IPR024775">
    <property type="entry name" value="DinB-like"/>
</dbReference>
<evidence type="ECO:0000313" key="4">
    <source>
        <dbReference type="EMBL" id="QSB13122.1"/>
    </source>
</evidence>
<reference evidence="4" key="1">
    <citation type="submission" date="2021-02" db="EMBL/GenBank/DDBJ databases">
        <title>Natrosporangium hydrolyticum gen. nov., sp. nov, a haloalkaliphilic actinobacterium from a soda solonchak soil.</title>
        <authorList>
            <person name="Sorokin D.Y."/>
            <person name="Khijniak T.V."/>
            <person name="Zakharycheva A.P."/>
            <person name="Boueva O.V."/>
            <person name="Ariskina E.V."/>
            <person name="Hahnke R.L."/>
            <person name="Bunk B."/>
            <person name="Sproer C."/>
            <person name="Schumann P."/>
            <person name="Evtushenko L.I."/>
            <person name="Kublanov I.V."/>
        </authorList>
    </citation>
    <scope>NUCLEOTIDE SEQUENCE</scope>
    <source>
        <strain evidence="4">DSM 106523</strain>
    </source>
</reference>
<dbReference type="GO" id="GO:0003700">
    <property type="term" value="F:DNA-binding transcription factor activity"/>
    <property type="evidence" value="ECO:0007669"/>
    <property type="project" value="InterPro"/>
</dbReference>
<keyword evidence="5" id="KW-1185">Reference proteome</keyword>
<dbReference type="SMART" id="SM00342">
    <property type="entry name" value="HTH_ARAC"/>
    <property type="match status" value="1"/>
</dbReference>
<dbReference type="PANTHER" id="PTHR11019:SF159">
    <property type="entry name" value="TRANSCRIPTIONAL REGULATOR-RELATED"/>
    <property type="match status" value="1"/>
</dbReference>